<reference evidence="1 2" key="3">
    <citation type="journal article" date="2006" name="Virology">
        <title>Complete nucleotide sequence and genome analysis of bacteriophage BFK20--a lytic phage of the industrial producer Brevibacterium flavum.</title>
        <authorList>
            <person name="Bukovska G."/>
            <person name="Klucar L."/>
            <person name="Vlcek C."/>
            <person name="Adamovic J."/>
            <person name="Turna J."/>
            <person name="Timko J."/>
        </authorList>
    </citation>
    <scope>NUCLEOTIDE SEQUENCE [LARGE SCALE GENOMIC DNA]</scope>
</reference>
<name>Q9MBJ2_9CAUD</name>
<keyword evidence="2" id="KW-1185">Reference proteome</keyword>
<accession>Q9MBJ2</accession>
<dbReference type="RefSeq" id="YP_001456743.1">
    <property type="nucleotide sequence ID" value="NC_009799.3"/>
</dbReference>
<reference evidence="1 2" key="4">
    <citation type="journal article" date="2007" name="Virology">
        <title>Transcriptional profiling of bacteriophage BFK20: coexpression interrogated by "guilt-by-association" algorithm.</title>
        <authorList>
            <person name="Majtan T."/>
            <person name="Halgasova N."/>
            <person name="Bukovska G."/>
            <person name="Timko J."/>
        </authorList>
    </citation>
    <scope>NUCLEOTIDE SEQUENCE [LARGE SCALE GENOMIC DNA]</scope>
</reference>
<dbReference type="GeneID" id="5580360"/>
<sequence length="138" mass="15685">MATNAKKTNPSTQNIDLDEILAKRKEATGSYNTFPFDLFGKTWTCVAPDLGDDEHKARLAQLQADGEDGLLSEHDAAIEFVDLWLGEEQAEEWRKECAKVGISSTWPIREALRIYAERVSENPTQARYSSNRAQRRQR</sequence>
<reference evidence="1 2" key="2">
    <citation type="journal article" date="1994" name="Acta Virol.">
        <title>Characterization and sequence analysis of the F2 promoter from corynephage BFK20.</title>
        <authorList>
            <person name="Koptides M."/>
            <person name="Ugorcakova J."/>
            <person name="Baloghova E."/>
            <person name="Bukovska G."/>
            <person name="Timko J."/>
        </authorList>
    </citation>
    <scope>NUCLEOTIDE SEQUENCE [LARGE SCALE GENOMIC DNA]</scope>
</reference>
<dbReference type="OrthoDB" id="24757at10239"/>
<reference evidence="1 2" key="1">
    <citation type="journal article" date="1992" name="J. Gen. Microbiol.">
        <title>Characterization of bacteriophage BFK20 from Brevibacterium flavum.</title>
        <authorList>
            <person name="Koptides M."/>
            <person name="Barak I."/>
            <person name="Sisova M."/>
            <person name="Baloghova E."/>
            <person name="Ugorcakova J."/>
        </authorList>
    </citation>
    <scope>NUCLEOTIDE SEQUENCE [LARGE SCALE GENOMIC DNA]</scope>
</reference>
<dbReference type="Proteomes" id="UP000001531">
    <property type="component" value="Segment"/>
</dbReference>
<dbReference type="KEGG" id="vg:5580360"/>
<gene>
    <name evidence="1" type="primary">ORF13</name>
</gene>
<organism evidence="1 2">
    <name type="scientific">Corynebacterium phage BFK20</name>
    <dbReference type="NCBI Taxonomy" id="28358"/>
    <lineage>
        <taxon>Viruses</taxon>
        <taxon>Duplodnaviria</taxon>
        <taxon>Heunggongvirae</taxon>
        <taxon>Uroviricota</taxon>
        <taxon>Caudoviricetes</taxon>
        <taxon>Sasvirus</taxon>
        <taxon>Sasvirus BFK20</taxon>
    </lineage>
</organism>
<protein>
    <submittedName>
        <fullName evidence="1">Gp13</fullName>
    </submittedName>
</protein>
<evidence type="ECO:0000313" key="2">
    <source>
        <dbReference type="Proteomes" id="UP000001531"/>
    </source>
</evidence>
<dbReference type="EMBL" id="AJ278322">
    <property type="protein sequence ID" value="CAB93918.2"/>
    <property type="molecule type" value="Genomic_DNA"/>
</dbReference>
<evidence type="ECO:0000313" key="1">
    <source>
        <dbReference type="EMBL" id="CAB93918.2"/>
    </source>
</evidence>
<proteinExistence type="predicted"/>